<comment type="caution">
    <text evidence="2">The sequence shown here is derived from an EMBL/GenBank/DDBJ whole genome shotgun (WGS) entry which is preliminary data.</text>
</comment>
<evidence type="ECO:0000256" key="1">
    <source>
        <dbReference type="SAM" id="Phobius"/>
    </source>
</evidence>
<dbReference type="GeneID" id="89534869"/>
<gene>
    <name evidence="2" type="ORF">FZC83_01380</name>
</gene>
<reference evidence="2 3" key="1">
    <citation type="submission" date="2019-08" db="EMBL/GenBank/DDBJ databases">
        <title>Bacillus genomes from the desert of Cuatro Cienegas, Coahuila.</title>
        <authorList>
            <person name="Olmedo-Alvarez G."/>
        </authorList>
    </citation>
    <scope>NUCLEOTIDE SEQUENCE [LARGE SCALE GENOMIC DNA]</scope>
    <source>
        <strain evidence="2 3">CH108_3D</strain>
    </source>
</reference>
<keyword evidence="1" id="KW-1133">Transmembrane helix</keyword>
<dbReference type="AlphaFoldDB" id="A0A5D4S0U4"/>
<keyword evidence="1" id="KW-0812">Transmembrane</keyword>
<dbReference type="Proteomes" id="UP000322997">
    <property type="component" value="Unassembled WGS sequence"/>
</dbReference>
<sequence length="94" mass="11059">MSILFMQEFIDFYLSPIHFSILLLFILILFLNQFPSPFKLYSHSPYKRIDGVQRVAEVQTDQNDTVGTRLIKMMKFLFYHAESDEPSSMDCLSI</sequence>
<evidence type="ECO:0000313" key="3">
    <source>
        <dbReference type="Proteomes" id="UP000322997"/>
    </source>
</evidence>
<dbReference type="OrthoDB" id="2927487at2"/>
<dbReference type="EMBL" id="VTEQ01000001">
    <property type="protein sequence ID" value="TYS56251.1"/>
    <property type="molecule type" value="Genomic_DNA"/>
</dbReference>
<keyword evidence="1" id="KW-0472">Membrane</keyword>
<proteinExistence type="predicted"/>
<name>A0A5D4S0U4_9BACI</name>
<feature type="transmembrane region" description="Helical" evidence="1">
    <location>
        <begin position="12"/>
        <end position="31"/>
    </location>
</feature>
<organism evidence="2 3">
    <name type="scientific">Rossellomorea marisflavi</name>
    <dbReference type="NCBI Taxonomy" id="189381"/>
    <lineage>
        <taxon>Bacteria</taxon>
        <taxon>Bacillati</taxon>
        <taxon>Bacillota</taxon>
        <taxon>Bacilli</taxon>
        <taxon>Bacillales</taxon>
        <taxon>Bacillaceae</taxon>
        <taxon>Rossellomorea</taxon>
    </lineage>
</organism>
<protein>
    <submittedName>
        <fullName evidence="2">Uncharacterized protein</fullName>
    </submittedName>
</protein>
<accession>A0A5D4S0U4</accession>
<evidence type="ECO:0000313" key="2">
    <source>
        <dbReference type="EMBL" id="TYS56251.1"/>
    </source>
</evidence>
<dbReference type="RefSeq" id="WP_148984335.1">
    <property type="nucleotide sequence ID" value="NZ_BSED01000179.1"/>
</dbReference>